<organism evidence="7">
    <name type="scientific">uncultured Caudovirales phage</name>
    <dbReference type="NCBI Taxonomy" id="2100421"/>
    <lineage>
        <taxon>Viruses</taxon>
        <taxon>Duplodnaviria</taxon>
        <taxon>Heunggongvirae</taxon>
        <taxon>Uroviricota</taxon>
        <taxon>Caudoviricetes</taxon>
        <taxon>Peduoviridae</taxon>
        <taxon>Maltschvirus</taxon>
        <taxon>Maltschvirus maltsch</taxon>
    </lineage>
</organism>
<accession>A0A6J7WVP5</accession>
<comment type="similarity">
    <text evidence="2">Belongs to the cytidine and deoxycytidylate deaminase family.</text>
</comment>
<keyword evidence="5" id="KW-0862">Zinc</keyword>
<dbReference type="CDD" id="cd01286">
    <property type="entry name" value="deoxycytidylate_deaminase"/>
    <property type="match status" value="1"/>
</dbReference>
<name>A0A6J7WVP5_9CAUD</name>
<sequence length="165" mass="18482">MELATEATPPPGRLLTKWDFRFLQLAQNIAVWSKDPSTQVGAVIVRPDRTIASLGFNGFARGVDDSEERLAERNIKYLLTVHAEENAILSAHERLSGYWLYTSHHPCDRCASRIVQAGIGRVVCMTTKDYLSRWEESVRNSRVILGEAGIPIDVVELVESQTEEA</sequence>
<gene>
    <name evidence="7" type="ORF">UFOVP233_7</name>
</gene>
<dbReference type="InterPro" id="IPR035105">
    <property type="entry name" value="Deoxycytidylate_deaminase_dom"/>
</dbReference>
<evidence type="ECO:0000256" key="3">
    <source>
        <dbReference type="ARBA" id="ARBA00022723"/>
    </source>
</evidence>
<evidence type="ECO:0000259" key="6">
    <source>
        <dbReference type="PROSITE" id="PS51747"/>
    </source>
</evidence>
<dbReference type="Gene3D" id="3.40.140.10">
    <property type="entry name" value="Cytidine Deaminase, domain 2"/>
    <property type="match status" value="1"/>
</dbReference>
<dbReference type="GO" id="GO:0004132">
    <property type="term" value="F:dCMP deaminase activity"/>
    <property type="evidence" value="ECO:0007669"/>
    <property type="project" value="TreeGrafter"/>
</dbReference>
<dbReference type="PROSITE" id="PS00903">
    <property type="entry name" value="CYT_DCMP_DEAMINASES_1"/>
    <property type="match status" value="1"/>
</dbReference>
<proteinExistence type="inferred from homology"/>
<comment type="cofactor">
    <cofactor evidence="1">
        <name>Zn(2+)</name>
        <dbReference type="ChEBI" id="CHEBI:29105"/>
    </cofactor>
</comment>
<dbReference type="SUPFAM" id="SSF53927">
    <property type="entry name" value="Cytidine deaminase-like"/>
    <property type="match status" value="1"/>
</dbReference>
<dbReference type="PANTHER" id="PTHR11086">
    <property type="entry name" value="DEOXYCYTIDYLATE DEAMINASE-RELATED"/>
    <property type="match status" value="1"/>
</dbReference>
<keyword evidence="4" id="KW-0378">Hydrolase</keyword>
<dbReference type="InterPro" id="IPR016193">
    <property type="entry name" value="Cytidine_deaminase-like"/>
</dbReference>
<dbReference type="InterPro" id="IPR002125">
    <property type="entry name" value="CMP_dCMP_dom"/>
</dbReference>
<keyword evidence="3" id="KW-0479">Metal-binding</keyword>
<dbReference type="PROSITE" id="PS51747">
    <property type="entry name" value="CYT_DCMP_DEAMINASES_2"/>
    <property type="match status" value="1"/>
</dbReference>
<dbReference type="InterPro" id="IPR016192">
    <property type="entry name" value="APOBEC/CMP_deaminase_Zn-bd"/>
</dbReference>
<evidence type="ECO:0000256" key="1">
    <source>
        <dbReference type="ARBA" id="ARBA00001947"/>
    </source>
</evidence>
<dbReference type="PANTHER" id="PTHR11086:SF18">
    <property type="entry name" value="DEOXYCYTIDYLATE DEAMINASE"/>
    <property type="match status" value="1"/>
</dbReference>
<evidence type="ECO:0000256" key="2">
    <source>
        <dbReference type="ARBA" id="ARBA00006576"/>
    </source>
</evidence>
<dbReference type="EMBL" id="LR798285">
    <property type="protein sequence ID" value="CAB5220194.1"/>
    <property type="molecule type" value="Genomic_DNA"/>
</dbReference>
<dbReference type="GO" id="GO:0008270">
    <property type="term" value="F:zinc ion binding"/>
    <property type="evidence" value="ECO:0007669"/>
    <property type="project" value="InterPro"/>
</dbReference>
<reference evidence="7" key="1">
    <citation type="submission" date="2020-05" db="EMBL/GenBank/DDBJ databases">
        <authorList>
            <person name="Chiriac C."/>
            <person name="Salcher M."/>
            <person name="Ghai R."/>
            <person name="Kavagutti S V."/>
        </authorList>
    </citation>
    <scope>NUCLEOTIDE SEQUENCE</scope>
</reference>
<dbReference type="InterPro" id="IPR015517">
    <property type="entry name" value="dCMP_deaminase-rel"/>
</dbReference>
<protein>
    <submittedName>
        <fullName evidence="7">ComEB Deoxycytidylate deaminase</fullName>
    </submittedName>
</protein>
<dbReference type="Pfam" id="PF00383">
    <property type="entry name" value="dCMP_cyt_deam_1"/>
    <property type="match status" value="1"/>
</dbReference>
<evidence type="ECO:0000256" key="5">
    <source>
        <dbReference type="ARBA" id="ARBA00022833"/>
    </source>
</evidence>
<feature type="domain" description="CMP/dCMP-type deaminase" evidence="6">
    <location>
        <begin position="17"/>
        <end position="145"/>
    </location>
</feature>
<evidence type="ECO:0000313" key="7">
    <source>
        <dbReference type="EMBL" id="CAB5220194.1"/>
    </source>
</evidence>
<evidence type="ECO:0000256" key="4">
    <source>
        <dbReference type="ARBA" id="ARBA00022801"/>
    </source>
</evidence>